<accession>A0A8S1HM56</accession>
<gene>
    <name evidence="2" type="ORF">CAUJ_LOCUS12001</name>
</gene>
<dbReference type="AlphaFoldDB" id="A0A8S1HM56"/>
<dbReference type="PANTHER" id="PTHR34722">
    <property type="entry name" value="HOMOLOG OF ODR-2 (TWO)-RELATED"/>
    <property type="match status" value="1"/>
</dbReference>
<evidence type="ECO:0000256" key="1">
    <source>
        <dbReference type="SAM" id="SignalP"/>
    </source>
</evidence>
<evidence type="ECO:0000313" key="2">
    <source>
        <dbReference type="EMBL" id="CAD6196086.1"/>
    </source>
</evidence>
<proteinExistence type="predicted"/>
<dbReference type="InterPro" id="IPR010558">
    <property type="entry name" value="Ly-6-related"/>
</dbReference>
<reference evidence="2" key="1">
    <citation type="submission" date="2020-10" db="EMBL/GenBank/DDBJ databases">
        <authorList>
            <person name="Kikuchi T."/>
        </authorList>
    </citation>
    <scope>NUCLEOTIDE SEQUENCE</scope>
    <source>
        <strain evidence="2">NKZ352</strain>
    </source>
</reference>
<dbReference type="GO" id="GO:0042048">
    <property type="term" value="P:olfactory behavior"/>
    <property type="evidence" value="ECO:0007669"/>
    <property type="project" value="TreeGrafter"/>
</dbReference>
<dbReference type="GO" id="GO:0043025">
    <property type="term" value="C:neuronal cell body"/>
    <property type="evidence" value="ECO:0007669"/>
    <property type="project" value="TreeGrafter"/>
</dbReference>
<name>A0A8S1HM56_9PELO</name>
<dbReference type="Proteomes" id="UP000835052">
    <property type="component" value="Unassembled WGS sequence"/>
</dbReference>
<dbReference type="EMBL" id="CAJGYM010000066">
    <property type="protein sequence ID" value="CAD6196086.1"/>
    <property type="molecule type" value="Genomic_DNA"/>
</dbReference>
<feature type="signal peptide" evidence="1">
    <location>
        <begin position="1"/>
        <end position="15"/>
    </location>
</feature>
<dbReference type="OrthoDB" id="10498625at2759"/>
<evidence type="ECO:0000313" key="3">
    <source>
        <dbReference type="Proteomes" id="UP000835052"/>
    </source>
</evidence>
<dbReference type="PANTHER" id="PTHR34722:SF1">
    <property type="entry name" value="HOMOLOG OF ODR-2 (TWO)"/>
    <property type="match status" value="1"/>
</dbReference>
<dbReference type="Pfam" id="PF06579">
    <property type="entry name" value="Ly-6_related"/>
    <property type="match status" value="1"/>
</dbReference>
<protein>
    <recommendedName>
        <fullName evidence="4">Secreted protein</fullName>
    </recommendedName>
</protein>
<evidence type="ECO:0008006" key="4">
    <source>
        <dbReference type="Google" id="ProtNLM"/>
    </source>
</evidence>
<keyword evidence="1" id="KW-0732">Signal</keyword>
<sequence length="74" mass="8499">MLLLVLAPLFTVAQRTNFPVLFDGRLAHSDTARCYSCMSRLYEAVWPSLSHIYKRPRNFTGKQSRNAIAQKVEL</sequence>
<keyword evidence="3" id="KW-1185">Reference proteome</keyword>
<feature type="chain" id="PRO_5035928406" description="Secreted protein" evidence="1">
    <location>
        <begin position="16"/>
        <end position="74"/>
    </location>
</feature>
<comment type="caution">
    <text evidence="2">The sequence shown here is derived from an EMBL/GenBank/DDBJ whole genome shotgun (WGS) entry which is preliminary data.</text>
</comment>
<dbReference type="GO" id="GO:0030424">
    <property type="term" value="C:axon"/>
    <property type="evidence" value="ECO:0007669"/>
    <property type="project" value="TreeGrafter"/>
</dbReference>
<dbReference type="GO" id="GO:1990834">
    <property type="term" value="P:response to odorant"/>
    <property type="evidence" value="ECO:0007669"/>
    <property type="project" value="TreeGrafter"/>
</dbReference>
<organism evidence="2 3">
    <name type="scientific">Caenorhabditis auriculariae</name>
    <dbReference type="NCBI Taxonomy" id="2777116"/>
    <lineage>
        <taxon>Eukaryota</taxon>
        <taxon>Metazoa</taxon>
        <taxon>Ecdysozoa</taxon>
        <taxon>Nematoda</taxon>
        <taxon>Chromadorea</taxon>
        <taxon>Rhabditida</taxon>
        <taxon>Rhabditina</taxon>
        <taxon>Rhabditomorpha</taxon>
        <taxon>Rhabditoidea</taxon>
        <taxon>Rhabditidae</taxon>
        <taxon>Peloderinae</taxon>
        <taxon>Caenorhabditis</taxon>
    </lineage>
</organism>